<organism evidence="1">
    <name type="scientific">Rhizophora mucronata</name>
    <name type="common">Asiatic mangrove</name>
    <dbReference type="NCBI Taxonomy" id="61149"/>
    <lineage>
        <taxon>Eukaryota</taxon>
        <taxon>Viridiplantae</taxon>
        <taxon>Streptophyta</taxon>
        <taxon>Embryophyta</taxon>
        <taxon>Tracheophyta</taxon>
        <taxon>Spermatophyta</taxon>
        <taxon>Magnoliopsida</taxon>
        <taxon>eudicotyledons</taxon>
        <taxon>Gunneridae</taxon>
        <taxon>Pentapetalae</taxon>
        <taxon>rosids</taxon>
        <taxon>fabids</taxon>
        <taxon>Malpighiales</taxon>
        <taxon>Rhizophoraceae</taxon>
        <taxon>Rhizophora</taxon>
    </lineage>
</organism>
<dbReference type="EMBL" id="GGEC01059485">
    <property type="protein sequence ID" value="MBX39969.1"/>
    <property type="molecule type" value="Transcribed_RNA"/>
</dbReference>
<sequence length="13" mass="1654">METFQERTKKNKN</sequence>
<reference evidence="1" key="1">
    <citation type="submission" date="2018-02" db="EMBL/GenBank/DDBJ databases">
        <title>Rhizophora mucronata_Transcriptome.</title>
        <authorList>
            <person name="Meera S.P."/>
            <person name="Sreeshan A."/>
            <person name="Augustine A."/>
        </authorList>
    </citation>
    <scope>NUCLEOTIDE SEQUENCE</scope>
    <source>
        <tissue evidence="1">Leaf</tissue>
    </source>
</reference>
<proteinExistence type="predicted"/>
<evidence type="ECO:0000313" key="1">
    <source>
        <dbReference type="EMBL" id="MBX39969.1"/>
    </source>
</evidence>
<name>A0A2P2NBX3_RHIMU</name>
<accession>A0A2P2NBX3</accession>
<protein>
    <submittedName>
        <fullName evidence="1">Uncharacterized protein</fullName>
    </submittedName>
</protein>